<reference evidence="1" key="1">
    <citation type="submission" date="2023-07" db="EMBL/GenBank/DDBJ databases">
        <authorList>
            <person name="Xia Y."/>
        </authorList>
    </citation>
    <scope>NUCLEOTIDE SEQUENCE</scope>
    <source>
        <strain evidence="1">F</strain>
    </source>
</reference>
<sequence length="32" mass="4054">MERTSNFVLKIIFLLQKKYLETKEGRYFWNEK</sequence>
<dbReference type="EMBL" id="OR343188">
    <property type="protein sequence ID" value="WNL49533.1"/>
    <property type="molecule type" value="Genomic_DNA"/>
</dbReference>
<proteinExistence type="predicted"/>
<name>A0AA96ENY2_9VIRU</name>
<evidence type="ECO:0000313" key="1">
    <source>
        <dbReference type="EMBL" id="WNL49533.1"/>
    </source>
</evidence>
<gene>
    <name evidence="1" type="ORF">MarFTMF_017</name>
</gene>
<accession>A0AA96ENY2</accession>
<organism evidence="1">
    <name type="scientific">Marseillevirus sp</name>
    <dbReference type="NCBI Taxonomy" id="2809551"/>
    <lineage>
        <taxon>Viruses</taxon>
        <taxon>Varidnaviria</taxon>
        <taxon>Bamfordvirae</taxon>
        <taxon>Nucleocytoviricota</taxon>
        <taxon>Megaviricetes</taxon>
        <taxon>Pimascovirales</taxon>
        <taxon>Pimascovirales incertae sedis</taxon>
        <taxon>Marseilleviridae</taxon>
        <taxon>Marseillevirus</taxon>
    </lineage>
</organism>
<protein>
    <submittedName>
        <fullName evidence="1">Uncharacterized protein</fullName>
    </submittedName>
</protein>